<comment type="caution">
    <text evidence="1">The sequence shown here is derived from an EMBL/GenBank/DDBJ whole genome shotgun (WGS) entry which is preliminary data.</text>
</comment>
<reference evidence="1 2" key="1">
    <citation type="submission" date="2013-01" db="EMBL/GenBank/DDBJ databases">
        <authorList>
            <person name="Harkins D.M."/>
            <person name="Durkin A.S."/>
            <person name="Brinkac L.M."/>
            <person name="Haft D.H."/>
            <person name="Selengut J.D."/>
            <person name="Sanka R."/>
            <person name="DePew J."/>
            <person name="Purushe J."/>
            <person name="Galloway R.L."/>
            <person name="Vinetz J.M."/>
            <person name="Sutton G.G."/>
            <person name="Nierman W.C."/>
            <person name="Fouts D.E."/>
        </authorList>
    </citation>
    <scope>NUCLEOTIDE SEQUENCE [LARGE SCALE GENOMIC DNA]</scope>
    <source>
        <strain evidence="1 2">Nikolaevo</strain>
    </source>
</reference>
<sequence length="41" mass="4818">MGRYRFPAEKNSVKPGFVIVPTFLEFNCKTRICNSSYNFRV</sequence>
<protein>
    <submittedName>
        <fullName evidence="1">Uncharacterized protein</fullName>
    </submittedName>
</protein>
<dbReference type="PATRIC" id="fig|1240687.3.peg.2589"/>
<evidence type="ECO:0000313" key="1">
    <source>
        <dbReference type="EMBL" id="EMK23915.1"/>
    </source>
</evidence>
<proteinExistence type="predicted"/>
<gene>
    <name evidence="1" type="ORF">LEP1GSC008_1066</name>
</gene>
<evidence type="ECO:0000313" key="2">
    <source>
        <dbReference type="Proteomes" id="UP000011980"/>
    </source>
</evidence>
<dbReference type="Proteomes" id="UP000011980">
    <property type="component" value="Unassembled WGS sequence"/>
</dbReference>
<name>M6F668_9LEPT</name>
<accession>M6F668</accession>
<organism evidence="1 2">
    <name type="scientific">Leptospira kirschneri serovar Bulgarica str. Nikolaevo</name>
    <dbReference type="NCBI Taxonomy" id="1240687"/>
    <lineage>
        <taxon>Bacteria</taxon>
        <taxon>Pseudomonadati</taxon>
        <taxon>Spirochaetota</taxon>
        <taxon>Spirochaetia</taxon>
        <taxon>Leptospirales</taxon>
        <taxon>Leptospiraceae</taxon>
        <taxon>Leptospira</taxon>
    </lineage>
</organism>
<dbReference type="EMBL" id="ANCE01000121">
    <property type="protein sequence ID" value="EMK23915.1"/>
    <property type="molecule type" value="Genomic_DNA"/>
</dbReference>
<dbReference type="AlphaFoldDB" id="M6F668"/>